<dbReference type="Gene3D" id="3.30.1780.10">
    <property type="entry name" value="ornithine cyclodeaminase, domain 1"/>
    <property type="match status" value="1"/>
</dbReference>
<dbReference type="AlphaFoldDB" id="A0A917I3V6"/>
<dbReference type="InterPro" id="IPR003462">
    <property type="entry name" value="ODC_Mu_crystall"/>
</dbReference>
<reference evidence="2" key="1">
    <citation type="journal article" date="2014" name="Int. J. Syst. Evol. Microbiol.">
        <title>Complete genome sequence of Corynebacterium casei LMG S-19264T (=DSM 44701T), isolated from a smear-ripened cheese.</title>
        <authorList>
            <consortium name="US DOE Joint Genome Institute (JGI-PGF)"/>
            <person name="Walter F."/>
            <person name="Albersmeier A."/>
            <person name="Kalinowski J."/>
            <person name="Ruckert C."/>
        </authorList>
    </citation>
    <scope>NUCLEOTIDE SEQUENCE</scope>
    <source>
        <strain evidence="2">CGMCC 1.12214</strain>
    </source>
</reference>
<organism evidence="2 3">
    <name type="scientific">Alsobacter metallidurans</name>
    <dbReference type="NCBI Taxonomy" id="340221"/>
    <lineage>
        <taxon>Bacteria</taxon>
        <taxon>Pseudomonadati</taxon>
        <taxon>Pseudomonadota</taxon>
        <taxon>Alphaproteobacteria</taxon>
        <taxon>Hyphomicrobiales</taxon>
        <taxon>Alsobacteraceae</taxon>
        <taxon>Alsobacter</taxon>
    </lineage>
</organism>
<dbReference type="Proteomes" id="UP000603912">
    <property type="component" value="Unassembled WGS sequence"/>
</dbReference>
<gene>
    <name evidence="2" type="ORF">GCM10007036_03150</name>
</gene>
<evidence type="ECO:0000313" key="3">
    <source>
        <dbReference type="Proteomes" id="UP000603912"/>
    </source>
</evidence>
<dbReference type="EMBL" id="BMES01000001">
    <property type="protein sequence ID" value="GGH07933.1"/>
    <property type="molecule type" value="Genomic_DNA"/>
</dbReference>
<evidence type="ECO:0000313" key="2">
    <source>
        <dbReference type="EMBL" id="GGH07933.1"/>
    </source>
</evidence>
<keyword evidence="3" id="KW-1185">Reference proteome</keyword>
<evidence type="ECO:0000256" key="1">
    <source>
        <dbReference type="ARBA" id="ARBA00008903"/>
    </source>
</evidence>
<dbReference type="FunFam" id="3.40.50.720:FF:000311">
    <property type="entry name" value="Ornithine cyclodeaminase"/>
    <property type="match status" value="1"/>
</dbReference>
<dbReference type="NCBIfam" id="NF004793">
    <property type="entry name" value="PRK06141.1"/>
    <property type="match status" value="1"/>
</dbReference>
<reference evidence="2" key="2">
    <citation type="submission" date="2020-09" db="EMBL/GenBank/DDBJ databases">
        <authorList>
            <person name="Sun Q."/>
            <person name="Zhou Y."/>
        </authorList>
    </citation>
    <scope>NUCLEOTIDE SEQUENCE</scope>
    <source>
        <strain evidence="2">CGMCC 1.12214</strain>
    </source>
</reference>
<dbReference type="GO" id="GO:0016491">
    <property type="term" value="F:oxidoreductase activity"/>
    <property type="evidence" value="ECO:0007669"/>
    <property type="project" value="UniProtKB-ARBA"/>
</dbReference>
<accession>A0A917I3V6</accession>
<sequence length="317" mass="33423">MQFVSADEVDRVLDPSSVADALAEAFRSDIVAPVRHHHEVERHGGSGTLLLMPAWTGPSAAEAFLGAKIVTVFPQNGARGMPAVLGSYMLMDGATGEPRAIIDGTRLTAWRTAAASALAARSLARKDAAHMVMVGAGALAPFFIRAHAAERRLGDIALWNHRPERAQALARELGEAGLPVRAVSDLEAAVREADIVSCATLSETALVRGAWLKTGAHVDCAGAFKPSMRETDDDVVRRATLFCDTRGGALKEGGDLAQPIAAGVITTADIRADLHDLASGRHPGRTRDDEITFFKSVGASLEDLAAAILVWKRVGAA</sequence>
<dbReference type="Pfam" id="PF02423">
    <property type="entry name" value="OCD_Mu_crystall"/>
    <property type="match status" value="1"/>
</dbReference>
<dbReference type="GO" id="GO:0019752">
    <property type="term" value="P:carboxylic acid metabolic process"/>
    <property type="evidence" value="ECO:0007669"/>
    <property type="project" value="UniProtKB-ARBA"/>
</dbReference>
<dbReference type="SUPFAM" id="SSF51735">
    <property type="entry name" value="NAD(P)-binding Rossmann-fold domains"/>
    <property type="match status" value="1"/>
</dbReference>
<protein>
    <submittedName>
        <fullName evidence="2">Ornithine cyclodeaminase</fullName>
    </submittedName>
</protein>
<dbReference type="PANTHER" id="PTHR13812">
    <property type="entry name" value="KETIMINE REDUCTASE MU-CRYSTALLIN"/>
    <property type="match status" value="1"/>
</dbReference>
<comment type="similarity">
    <text evidence="1">Belongs to the ornithine cyclodeaminase/mu-crystallin family.</text>
</comment>
<dbReference type="InterPro" id="IPR036291">
    <property type="entry name" value="NAD(P)-bd_dom_sf"/>
</dbReference>
<dbReference type="InterPro" id="IPR023401">
    <property type="entry name" value="ODC_N"/>
</dbReference>
<dbReference type="RefSeq" id="WP_188515984.1">
    <property type="nucleotide sequence ID" value="NZ_BMES01000001.1"/>
</dbReference>
<proteinExistence type="inferred from homology"/>
<dbReference type="GO" id="GO:0005737">
    <property type="term" value="C:cytoplasm"/>
    <property type="evidence" value="ECO:0007669"/>
    <property type="project" value="TreeGrafter"/>
</dbReference>
<comment type="caution">
    <text evidence="2">The sequence shown here is derived from an EMBL/GenBank/DDBJ whole genome shotgun (WGS) entry which is preliminary data.</text>
</comment>
<name>A0A917I3V6_9HYPH</name>
<dbReference type="PIRSF" id="PIRSF001439">
    <property type="entry name" value="CryM"/>
    <property type="match status" value="1"/>
</dbReference>
<dbReference type="PANTHER" id="PTHR13812:SF19">
    <property type="entry name" value="KETIMINE REDUCTASE MU-CRYSTALLIN"/>
    <property type="match status" value="1"/>
</dbReference>
<dbReference type="Gene3D" id="3.40.50.720">
    <property type="entry name" value="NAD(P)-binding Rossmann-like Domain"/>
    <property type="match status" value="1"/>
</dbReference>